<protein>
    <submittedName>
        <fullName evidence="3">T9SS type A sorting domain-containing protein</fullName>
    </submittedName>
</protein>
<dbReference type="Proteomes" id="UP000038045">
    <property type="component" value="Unplaced"/>
</dbReference>
<proteinExistence type="predicted"/>
<feature type="chain" id="PRO_5005891560" evidence="1">
    <location>
        <begin position="18"/>
        <end position="589"/>
    </location>
</feature>
<keyword evidence="2" id="KW-1185">Reference proteome</keyword>
<dbReference type="AlphaFoldDB" id="A0A0N4ZDR5"/>
<feature type="signal peptide" evidence="1">
    <location>
        <begin position="1"/>
        <end position="17"/>
    </location>
</feature>
<reference evidence="3" key="1">
    <citation type="submission" date="2017-02" db="UniProtKB">
        <authorList>
            <consortium name="WormBaseParasite"/>
        </authorList>
    </citation>
    <scope>IDENTIFICATION</scope>
</reference>
<name>A0A0N4ZDR5_PARTI</name>
<evidence type="ECO:0000256" key="1">
    <source>
        <dbReference type="SAM" id="SignalP"/>
    </source>
</evidence>
<sequence>MLHKILFLVAIFIVAKAQEYYGTGTGSVIGLFRSNGSLTFKEHSKLNIADQARTLNEEITVGTTILRNLRIIEIDLNKAIGNSLAFKYNIKSSDGKDVGLYYAEPYYVALDSDKPYKLNPVSQPICDYNRCEIGFVYSDDKVKGNDVLTATTPLKYAFYVTLKNGGEGNVVVYKAPYNDYWYPFTYLPGSKWVANQSFVSNIVPEYVNKTGILPREAKTPDFNLFFGPFWPLTTGQKLFTAATLDQKGSGELTWDYELTKDEKLIPKFGKEIDETLKDIDICIDDKNGNINNLDKTKYHKYIHVPAELNNGKSIMEKMTDNSSLLYNSAILYYRNNNATFNGWGVNVPQSHYYPECVRKVKNNLPGILNFTMNGTLEIQNKTINDVPYKVVQVPKDVLEKGFNFTCNLTTISDNPKFANYFNQSFETFLVKLKRAQDNFTNYPDNHIKDTLEFKNKINDLGYYTCGSKEIEGAMKLPVNTTNNGRVLFIPKDGEEIEIKEVYNNKASARIQCDQYSSIGVLDTMEITEPSSDENKATEYCEKDSKNDFTYDGVKVTAALTVQNNTAVTCNYTTAIGTSFIVKKTITLKK</sequence>
<evidence type="ECO:0000313" key="2">
    <source>
        <dbReference type="Proteomes" id="UP000038045"/>
    </source>
</evidence>
<dbReference type="WBParaSite" id="PTRK_0000572400.1">
    <property type="protein sequence ID" value="PTRK_0000572400.1"/>
    <property type="gene ID" value="PTRK_0000572400"/>
</dbReference>
<organism evidence="2 3">
    <name type="scientific">Parastrongyloides trichosuri</name>
    <name type="common">Possum-specific nematode worm</name>
    <dbReference type="NCBI Taxonomy" id="131310"/>
    <lineage>
        <taxon>Eukaryota</taxon>
        <taxon>Metazoa</taxon>
        <taxon>Ecdysozoa</taxon>
        <taxon>Nematoda</taxon>
        <taxon>Chromadorea</taxon>
        <taxon>Rhabditida</taxon>
        <taxon>Tylenchina</taxon>
        <taxon>Panagrolaimomorpha</taxon>
        <taxon>Strongyloidoidea</taxon>
        <taxon>Strongyloididae</taxon>
        <taxon>Parastrongyloides</taxon>
    </lineage>
</organism>
<keyword evidence="1" id="KW-0732">Signal</keyword>
<accession>A0A0N4ZDR5</accession>
<evidence type="ECO:0000313" key="3">
    <source>
        <dbReference type="WBParaSite" id="PTRK_0000572400.1"/>
    </source>
</evidence>